<comment type="caution">
    <text evidence="1">The sequence shown here is derived from an EMBL/GenBank/DDBJ whole genome shotgun (WGS) entry which is preliminary data.</text>
</comment>
<keyword evidence="2" id="KW-1185">Reference proteome</keyword>
<dbReference type="RefSeq" id="WP_133193896.1">
    <property type="nucleotide sequence ID" value="NZ_JBHUCW010000006.1"/>
</dbReference>
<protein>
    <submittedName>
        <fullName evidence="1">Uncharacterized protein</fullName>
    </submittedName>
</protein>
<reference evidence="1 2" key="1">
    <citation type="submission" date="2019-03" db="EMBL/GenBank/DDBJ databases">
        <title>Paraburkholderia sp. 4M-K11, isolated from subtropical forest soil.</title>
        <authorList>
            <person name="Gao Z.-H."/>
            <person name="Qiu L.-H."/>
        </authorList>
    </citation>
    <scope>NUCLEOTIDE SEQUENCE [LARGE SCALE GENOMIC DNA]</scope>
    <source>
        <strain evidence="1 2">4M-K11</strain>
    </source>
</reference>
<name>A0A4R5MEY3_9BURK</name>
<dbReference type="OrthoDB" id="9134220at2"/>
<evidence type="ECO:0000313" key="2">
    <source>
        <dbReference type="Proteomes" id="UP000295722"/>
    </source>
</evidence>
<dbReference type="EMBL" id="SMRP01000002">
    <property type="protein sequence ID" value="TDG25333.1"/>
    <property type="molecule type" value="Genomic_DNA"/>
</dbReference>
<proteinExistence type="predicted"/>
<dbReference type="Proteomes" id="UP000295722">
    <property type="component" value="Unassembled WGS sequence"/>
</dbReference>
<dbReference type="AlphaFoldDB" id="A0A4R5MEY3"/>
<evidence type="ECO:0000313" key="1">
    <source>
        <dbReference type="EMBL" id="TDG25333.1"/>
    </source>
</evidence>
<organism evidence="1 2">
    <name type="scientific">Paraburkholderia silviterrae</name>
    <dbReference type="NCBI Taxonomy" id="2528715"/>
    <lineage>
        <taxon>Bacteria</taxon>
        <taxon>Pseudomonadati</taxon>
        <taxon>Pseudomonadota</taxon>
        <taxon>Betaproteobacteria</taxon>
        <taxon>Burkholderiales</taxon>
        <taxon>Burkholderiaceae</taxon>
        <taxon>Paraburkholderia</taxon>
    </lineage>
</organism>
<sequence length="96" mass="11321">METQQIVDYWFKTAGVLKFEFGTVKRGPARGQRLIWCNRRSGKFLHETHLREMAAKLSERGLSVRQLNAEIQRVAPGRPCTHRKMREIYERFHAAH</sequence>
<accession>A0A4R5MEY3</accession>
<gene>
    <name evidence="1" type="ORF">EYW47_05705</name>
</gene>